<comment type="caution">
    <text evidence="1">The sequence shown here is derived from an EMBL/GenBank/DDBJ whole genome shotgun (WGS) entry which is preliminary data.</text>
</comment>
<organism evidence="1 2">
    <name type="scientific">Acaulospora colombiana</name>
    <dbReference type="NCBI Taxonomy" id="27376"/>
    <lineage>
        <taxon>Eukaryota</taxon>
        <taxon>Fungi</taxon>
        <taxon>Fungi incertae sedis</taxon>
        <taxon>Mucoromycota</taxon>
        <taxon>Glomeromycotina</taxon>
        <taxon>Glomeromycetes</taxon>
        <taxon>Diversisporales</taxon>
        <taxon>Acaulosporaceae</taxon>
        <taxon>Acaulospora</taxon>
    </lineage>
</organism>
<accession>A0ACA9NC54</accession>
<evidence type="ECO:0000313" key="1">
    <source>
        <dbReference type="EMBL" id="CAG8641175.1"/>
    </source>
</evidence>
<reference evidence="1" key="1">
    <citation type="submission" date="2021-06" db="EMBL/GenBank/DDBJ databases">
        <authorList>
            <person name="Kallberg Y."/>
            <person name="Tangrot J."/>
            <person name="Rosling A."/>
        </authorList>
    </citation>
    <scope>NUCLEOTIDE SEQUENCE</scope>
    <source>
        <strain evidence="1">CL356</strain>
    </source>
</reference>
<keyword evidence="2" id="KW-1185">Reference proteome</keyword>
<protein>
    <submittedName>
        <fullName evidence="1">3460_t:CDS:1</fullName>
    </submittedName>
</protein>
<dbReference type="EMBL" id="CAJVPT010019443">
    <property type="protein sequence ID" value="CAG8641175.1"/>
    <property type="molecule type" value="Genomic_DNA"/>
</dbReference>
<proteinExistence type="predicted"/>
<name>A0ACA9NC54_9GLOM</name>
<dbReference type="Proteomes" id="UP000789525">
    <property type="component" value="Unassembled WGS sequence"/>
</dbReference>
<feature type="non-terminal residue" evidence="1">
    <location>
        <position position="202"/>
    </location>
</feature>
<evidence type="ECO:0000313" key="2">
    <source>
        <dbReference type="Proteomes" id="UP000789525"/>
    </source>
</evidence>
<gene>
    <name evidence="1" type="ORF">ACOLOM_LOCUS7944</name>
</gene>
<sequence length="202" mass="23282">MEDERTTNIPIFAPSKYSPLLPPELNEEQKEKYNELSKYVSTILLPEDSNYQREREWASEGCLKRYLRASKWNLDEAKDRIKSSLEWGREYKPFDIDPKEVEPEILTGKMHLNGFDKHGRPIVYLRPGLENTKAGPRQVKNVVFTFESAIAIMPENVENIIIIVDFENCSVRSSPGLGIAKEFMHVLGSHYPERLAMALVIN</sequence>